<organism evidence="3 4">
    <name type="scientific">Fulvimarina endophytica</name>
    <dbReference type="NCBI Taxonomy" id="2293836"/>
    <lineage>
        <taxon>Bacteria</taxon>
        <taxon>Pseudomonadati</taxon>
        <taxon>Pseudomonadota</taxon>
        <taxon>Alphaproteobacteria</taxon>
        <taxon>Hyphomicrobiales</taxon>
        <taxon>Aurantimonadaceae</taxon>
        <taxon>Fulvimarina</taxon>
    </lineage>
</organism>
<keyword evidence="1" id="KW-1133">Transmembrane helix</keyword>
<evidence type="ECO:0000259" key="2">
    <source>
        <dbReference type="Pfam" id="PF09335"/>
    </source>
</evidence>
<keyword evidence="1" id="KW-0472">Membrane</keyword>
<name>A0A371XB15_9HYPH</name>
<dbReference type="InterPro" id="IPR051311">
    <property type="entry name" value="DedA_domain"/>
</dbReference>
<feature type="transmembrane region" description="Helical" evidence="1">
    <location>
        <begin position="171"/>
        <end position="191"/>
    </location>
</feature>
<comment type="caution">
    <text evidence="3">The sequence shown here is derived from an EMBL/GenBank/DDBJ whole genome shotgun (WGS) entry which is preliminary data.</text>
</comment>
<evidence type="ECO:0000313" key="4">
    <source>
        <dbReference type="Proteomes" id="UP000264310"/>
    </source>
</evidence>
<dbReference type="OrthoDB" id="9810270at2"/>
<dbReference type="Pfam" id="PF09335">
    <property type="entry name" value="VTT_dom"/>
    <property type="match status" value="1"/>
</dbReference>
<dbReference type="RefSeq" id="WP_116681679.1">
    <property type="nucleotide sequence ID" value="NZ_QURL01000001.1"/>
</dbReference>
<dbReference type="PANTHER" id="PTHR42709">
    <property type="entry name" value="ALKALINE PHOSPHATASE LIKE PROTEIN"/>
    <property type="match status" value="1"/>
</dbReference>
<accession>A0A371XB15</accession>
<keyword evidence="1" id="KW-0812">Transmembrane</keyword>
<proteinExistence type="predicted"/>
<dbReference type="EMBL" id="QURL01000001">
    <property type="protein sequence ID" value="RFC66426.1"/>
    <property type="molecule type" value="Genomic_DNA"/>
</dbReference>
<dbReference type="AlphaFoldDB" id="A0A371XB15"/>
<dbReference type="GO" id="GO:0005886">
    <property type="term" value="C:plasma membrane"/>
    <property type="evidence" value="ECO:0007669"/>
    <property type="project" value="TreeGrafter"/>
</dbReference>
<gene>
    <name evidence="3" type="ORF">DYI37_03005</name>
</gene>
<dbReference type="PANTHER" id="PTHR42709:SF11">
    <property type="entry name" value="DEDA FAMILY PROTEIN"/>
    <property type="match status" value="1"/>
</dbReference>
<evidence type="ECO:0000256" key="1">
    <source>
        <dbReference type="SAM" id="Phobius"/>
    </source>
</evidence>
<feature type="transmembrane region" description="Helical" evidence="1">
    <location>
        <begin position="51"/>
        <end position="72"/>
    </location>
</feature>
<protein>
    <submittedName>
        <fullName evidence="3">DedA family protein</fullName>
    </submittedName>
</protein>
<dbReference type="Proteomes" id="UP000264310">
    <property type="component" value="Unassembled WGS sequence"/>
</dbReference>
<reference evidence="3 4" key="1">
    <citation type="submission" date="2018-08" db="EMBL/GenBank/DDBJ databases">
        <title>Fulvimarina sp. 85, whole genome shotgun sequence.</title>
        <authorList>
            <person name="Tuo L."/>
        </authorList>
    </citation>
    <scope>NUCLEOTIDE SEQUENCE [LARGE SCALE GENOMIC DNA]</scope>
    <source>
        <strain evidence="3 4">85</strain>
    </source>
</reference>
<sequence>MGFTERVSSALVRERAGKMRLAAASFLESTVVPIPLEVLVVPLMTAHPKRAFSIANAIFAGCLLGAFVFYWFGRVLFDPVVAPALDYLNLMDAYRSAEAQLAGENLFWAVFLVSVSPVPFQLATLSAGALGGDIVTFMLAVAASRAIRYYGLALLAATFGERIMALVGGRAPLMVGFVLLLLAGWLFNSFLL</sequence>
<feature type="domain" description="VTT" evidence="2">
    <location>
        <begin position="57"/>
        <end position="154"/>
    </location>
</feature>
<keyword evidence="4" id="KW-1185">Reference proteome</keyword>
<evidence type="ECO:0000313" key="3">
    <source>
        <dbReference type="EMBL" id="RFC66426.1"/>
    </source>
</evidence>
<dbReference type="InterPro" id="IPR032816">
    <property type="entry name" value="VTT_dom"/>
</dbReference>